<dbReference type="InterPro" id="IPR011047">
    <property type="entry name" value="Quinoprotein_ADH-like_sf"/>
</dbReference>
<dbReference type="InterPro" id="IPR002372">
    <property type="entry name" value="PQQ_rpt_dom"/>
</dbReference>
<feature type="domain" description="Pyrrolo-quinoline quinone repeat" evidence="5">
    <location>
        <begin position="204"/>
        <end position="262"/>
    </location>
</feature>
<keyword evidence="7" id="KW-1185">Reference proteome</keyword>
<dbReference type="Proteomes" id="UP000567293">
    <property type="component" value="Unassembled WGS sequence"/>
</dbReference>
<keyword evidence="3" id="KW-0560">Oxidoreductase</keyword>
<dbReference type="Pfam" id="PF13360">
    <property type="entry name" value="PQQ_2"/>
    <property type="match status" value="1"/>
</dbReference>
<evidence type="ECO:0000313" key="7">
    <source>
        <dbReference type="Proteomes" id="UP000567293"/>
    </source>
</evidence>
<dbReference type="EMBL" id="JACDQQ010001329">
    <property type="protein sequence ID" value="MBA0086050.1"/>
    <property type="molecule type" value="Genomic_DNA"/>
</dbReference>
<dbReference type="Gene3D" id="2.140.10.10">
    <property type="entry name" value="Quinoprotein alcohol dehydrogenase-like superfamily"/>
    <property type="match status" value="1"/>
</dbReference>
<comment type="similarity">
    <text evidence="2">Belongs to the bacterial PQQ dehydrogenase family.</text>
</comment>
<evidence type="ECO:0000256" key="1">
    <source>
        <dbReference type="ARBA" id="ARBA00001931"/>
    </source>
</evidence>
<dbReference type="Pfam" id="PF01011">
    <property type="entry name" value="PQQ"/>
    <property type="match status" value="1"/>
</dbReference>
<reference evidence="6" key="1">
    <citation type="submission" date="2020-06" db="EMBL/GenBank/DDBJ databases">
        <title>Legume-microbial interactions unlock mineral nutrients during tropical forest succession.</title>
        <authorList>
            <person name="Epihov D.Z."/>
        </authorList>
    </citation>
    <scope>NUCLEOTIDE SEQUENCE [LARGE SCALE GENOMIC DNA]</scope>
    <source>
        <strain evidence="6">Pan2503</strain>
    </source>
</reference>
<dbReference type="InterPro" id="IPR018391">
    <property type="entry name" value="PQQ_b-propeller_rpt"/>
</dbReference>
<accession>A0A7V8NRW0</accession>
<evidence type="ECO:0000256" key="3">
    <source>
        <dbReference type="ARBA" id="ARBA00023002"/>
    </source>
</evidence>
<evidence type="ECO:0000259" key="4">
    <source>
        <dbReference type="Pfam" id="PF01011"/>
    </source>
</evidence>
<evidence type="ECO:0000259" key="5">
    <source>
        <dbReference type="Pfam" id="PF13360"/>
    </source>
</evidence>
<dbReference type="SUPFAM" id="SSF50998">
    <property type="entry name" value="Quinoprotein alcohol dehydrogenase-like"/>
    <property type="match status" value="1"/>
</dbReference>
<name>A0A7V8NRW0_9BACT</name>
<dbReference type="GO" id="GO:0016491">
    <property type="term" value="F:oxidoreductase activity"/>
    <property type="evidence" value="ECO:0007669"/>
    <property type="project" value="UniProtKB-KW"/>
</dbReference>
<sequence length="308" mass="32845">MPVGCPGNGREGKNLYSTSIVAVDASTGQLKWYFQFAHHDLWDFDGPQPTVLFDWNGIPAIQHTSKTGYMFILDRRTGQSLLPYSEVPVPTVPAWESPWPTQPQSSIESLTEHSAEPCIAIVSGCTPLPAGFTAAPQWSPYQPTPVVFQPWAGGGMEWPPAAYSPRTHFIYSHANYSPINLGVDEANNIAFTPIPGEVDHGVYGAVDTRTGKVAWKIPITGTTPNSGMGVAGDLVFFGESNGLFHAANASTGEILWTFDASKVPNAGGANASPAFYVINGKEYVVYGFGGEPGNSPVLGDAVIAFALP</sequence>
<evidence type="ECO:0000256" key="2">
    <source>
        <dbReference type="ARBA" id="ARBA00008156"/>
    </source>
</evidence>
<organism evidence="6 7">
    <name type="scientific">Candidatus Acidiferrum panamense</name>
    <dbReference type="NCBI Taxonomy" id="2741543"/>
    <lineage>
        <taxon>Bacteria</taxon>
        <taxon>Pseudomonadati</taxon>
        <taxon>Acidobacteriota</taxon>
        <taxon>Terriglobia</taxon>
        <taxon>Candidatus Acidiferrales</taxon>
        <taxon>Candidatus Acidiferrum</taxon>
    </lineage>
</organism>
<comment type="cofactor">
    <cofactor evidence="1">
        <name>pyrroloquinoline quinone</name>
        <dbReference type="ChEBI" id="CHEBI:58442"/>
    </cofactor>
</comment>
<protein>
    <submittedName>
        <fullName evidence="6">PQQ-binding-like beta-propeller repeat protein</fullName>
    </submittedName>
</protein>
<comment type="caution">
    <text evidence="6">The sequence shown here is derived from an EMBL/GenBank/DDBJ whole genome shotgun (WGS) entry which is preliminary data.</text>
</comment>
<dbReference type="AlphaFoldDB" id="A0A7V8NRW0"/>
<feature type="domain" description="Pyrrolo-quinoline quinone repeat" evidence="4">
    <location>
        <begin position="7"/>
        <end position="180"/>
    </location>
</feature>
<evidence type="ECO:0000313" key="6">
    <source>
        <dbReference type="EMBL" id="MBA0086050.1"/>
    </source>
</evidence>
<dbReference type="PANTHER" id="PTHR32303">
    <property type="entry name" value="QUINOPROTEIN ALCOHOL DEHYDROGENASE (CYTOCHROME C)"/>
    <property type="match status" value="1"/>
</dbReference>
<proteinExistence type="inferred from homology"/>
<gene>
    <name evidence="6" type="ORF">HRJ53_13710</name>
</gene>
<dbReference type="SMART" id="SM00564">
    <property type="entry name" value="PQQ"/>
    <property type="match status" value="3"/>
</dbReference>